<evidence type="ECO:0000313" key="2">
    <source>
        <dbReference type="Proteomes" id="UP001157134"/>
    </source>
</evidence>
<accession>A0ABQ6HEM3</accession>
<dbReference type="RefSeq" id="WP_284297062.1">
    <property type="nucleotide sequence ID" value="NZ_BSSV01000002.1"/>
</dbReference>
<dbReference type="Proteomes" id="UP001157134">
    <property type="component" value="Unassembled WGS sequence"/>
</dbReference>
<comment type="caution">
    <text evidence="1">The sequence shown here is derived from an EMBL/GenBank/DDBJ whole genome shotgun (WGS) entry which is preliminary data.</text>
</comment>
<dbReference type="PROSITE" id="PS51257">
    <property type="entry name" value="PROKAR_LIPOPROTEIN"/>
    <property type="match status" value="1"/>
</dbReference>
<protein>
    <recommendedName>
        <fullName evidence="3">Lipoprotein</fullName>
    </recommendedName>
</protein>
<organism evidence="1 2">
    <name type="scientific">Thalassotalea loyana</name>
    <dbReference type="NCBI Taxonomy" id="280483"/>
    <lineage>
        <taxon>Bacteria</taxon>
        <taxon>Pseudomonadati</taxon>
        <taxon>Pseudomonadota</taxon>
        <taxon>Gammaproteobacteria</taxon>
        <taxon>Alteromonadales</taxon>
        <taxon>Colwelliaceae</taxon>
        <taxon>Thalassotalea</taxon>
    </lineage>
</organism>
<dbReference type="EMBL" id="BSSV01000002">
    <property type="protein sequence ID" value="GLX85195.1"/>
    <property type="molecule type" value="Genomic_DNA"/>
</dbReference>
<sequence>MKLTRRHSSLVFALVIVVTGCSSTQELKSQAKNHDKAREYYESIGQPQAAQEEGALANQKRDRASDADTFFVSFFQWLIKKDK</sequence>
<gene>
    <name evidence="1" type="ORF">tloyanaT_14470</name>
</gene>
<name>A0ABQ6HEM3_9GAMM</name>
<reference evidence="1 2" key="1">
    <citation type="submission" date="2023-03" db="EMBL/GenBank/DDBJ databases">
        <title>Thalassotalea loyana LMG 22536T draft genome sequence.</title>
        <authorList>
            <person name="Sawabe T."/>
        </authorList>
    </citation>
    <scope>NUCLEOTIDE SEQUENCE [LARGE SCALE GENOMIC DNA]</scope>
    <source>
        <strain evidence="1 2">LMG 22536</strain>
    </source>
</reference>
<evidence type="ECO:0008006" key="3">
    <source>
        <dbReference type="Google" id="ProtNLM"/>
    </source>
</evidence>
<evidence type="ECO:0000313" key="1">
    <source>
        <dbReference type="EMBL" id="GLX85195.1"/>
    </source>
</evidence>
<proteinExistence type="predicted"/>
<keyword evidence="2" id="KW-1185">Reference proteome</keyword>